<gene>
    <name evidence="15" type="ORF">ACFSC0_03305</name>
</gene>
<keyword evidence="16" id="KW-1185">Reference proteome</keyword>
<keyword evidence="6 10" id="KW-1133">Transmembrane helix</keyword>
<evidence type="ECO:0000256" key="9">
    <source>
        <dbReference type="PROSITE-ProRule" id="PRU00703"/>
    </source>
</evidence>
<feature type="signal peptide" evidence="12">
    <location>
        <begin position="1"/>
        <end position="21"/>
    </location>
</feature>
<evidence type="ECO:0000256" key="2">
    <source>
        <dbReference type="ARBA" id="ARBA00006446"/>
    </source>
</evidence>
<dbReference type="Proteomes" id="UP001597237">
    <property type="component" value="Unassembled WGS sequence"/>
</dbReference>
<comment type="subcellular location">
    <subcellularLocation>
        <location evidence="1">Cell membrane</location>
        <topology evidence="1">Multi-pass membrane protein</topology>
    </subcellularLocation>
</comment>
<evidence type="ECO:0000256" key="12">
    <source>
        <dbReference type="SAM" id="SignalP"/>
    </source>
</evidence>
<feature type="chain" id="PRO_5046833484" evidence="12">
    <location>
        <begin position="22"/>
        <end position="427"/>
    </location>
</feature>
<evidence type="ECO:0000259" key="13">
    <source>
        <dbReference type="PROSITE" id="PS51371"/>
    </source>
</evidence>
<reference evidence="16" key="1">
    <citation type="journal article" date="2019" name="Int. J. Syst. Evol. Microbiol.">
        <title>The Global Catalogue of Microorganisms (GCM) 10K type strain sequencing project: providing services to taxonomists for standard genome sequencing and annotation.</title>
        <authorList>
            <consortium name="The Broad Institute Genomics Platform"/>
            <consortium name="The Broad Institute Genome Sequencing Center for Infectious Disease"/>
            <person name="Wu L."/>
            <person name="Ma J."/>
        </authorList>
    </citation>
    <scope>NUCLEOTIDE SEQUENCE [LARGE SCALE GENOMIC DNA]</scope>
    <source>
        <strain evidence="16">DFY28</strain>
    </source>
</reference>
<dbReference type="PROSITE" id="PS51846">
    <property type="entry name" value="CNNM"/>
    <property type="match status" value="1"/>
</dbReference>
<evidence type="ECO:0000313" key="15">
    <source>
        <dbReference type="EMBL" id="MFD1782410.1"/>
    </source>
</evidence>
<keyword evidence="7 9" id="KW-0129">CBS domain</keyword>
<feature type="transmembrane region" description="Helical" evidence="11">
    <location>
        <begin position="90"/>
        <end position="111"/>
    </location>
</feature>
<dbReference type="Gene3D" id="3.10.580.10">
    <property type="entry name" value="CBS-domain"/>
    <property type="match status" value="1"/>
</dbReference>
<evidence type="ECO:0000256" key="3">
    <source>
        <dbReference type="ARBA" id="ARBA00022475"/>
    </source>
</evidence>
<dbReference type="PANTHER" id="PTHR22777:SF32">
    <property type="entry name" value="UPF0053 INNER MEMBRANE PROTEIN YFJD"/>
    <property type="match status" value="1"/>
</dbReference>
<evidence type="ECO:0000259" key="14">
    <source>
        <dbReference type="PROSITE" id="PS51846"/>
    </source>
</evidence>
<dbReference type="Gene3D" id="3.30.465.10">
    <property type="match status" value="1"/>
</dbReference>
<feature type="domain" description="CBS" evidence="13">
    <location>
        <begin position="209"/>
        <end position="271"/>
    </location>
</feature>
<dbReference type="Pfam" id="PF01595">
    <property type="entry name" value="CNNM"/>
    <property type="match status" value="1"/>
</dbReference>
<organism evidence="15 16">
    <name type="scientific">Phenylobacterium terrae</name>
    <dbReference type="NCBI Taxonomy" id="2665495"/>
    <lineage>
        <taxon>Bacteria</taxon>
        <taxon>Pseudomonadati</taxon>
        <taxon>Pseudomonadota</taxon>
        <taxon>Alphaproteobacteria</taxon>
        <taxon>Caulobacterales</taxon>
        <taxon>Caulobacteraceae</taxon>
        <taxon>Phenylobacterium</taxon>
    </lineage>
</organism>
<dbReference type="InterPro" id="IPR036318">
    <property type="entry name" value="FAD-bd_PCMH-like_sf"/>
</dbReference>
<feature type="domain" description="CBS" evidence="13">
    <location>
        <begin position="277"/>
        <end position="334"/>
    </location>
</feature>
<protein>
    <submittedName>
        <fullName evidence="15">HlyC/CorC family transporter</fullName>
    </submittedName>
</protein>
<comment type="similarity">
    <text evidence="2">Belongs to the UPF0053 family. Hemolysin C subfamily.</text>
</comment>
<dbReference type="InterPro" id="IPR002550">
    <property type="entry name" value="CNNM"/>
</dbReference>
<keyword evidence="3" id="KW-1003">Cell membrane</keyword>
<dbReference type="InterPro" id="IPR044751">
    <property type="entry name" value="Ion_transp-like_CBS"/>
</dbReference>
<evidence type="ECO:0000256" key="11">
    <source>
        <dbReference type="SAM" id="Phobius"/>
    </source>
</evidence>
<keyword evidence="12" id="KW-0732">Signal</keyword>
<dbReference type="Pfam" id="PF03471">
    <property type="entry name" value="CorC_HlyC"/>
    <property type="match status" value="1"/>
</dbReference>
<evidence type="ECO:0000256" key="4">
    <source>
        <dbReference type="ARBA" id="ARBA00022692"/>
    </source>
</evidence>
<evidence type="ECO:0000313" key="16">
    <source>
        <dbReference type="Proteomes" id="UP001597237"/>
    </source>
</evidence>
<dbReference type="InterPro" id="IPR005170">
    <property type="entry name" value="Transptr-assoc_dom"/>
</dbReference>
<feature type="domain" description="CNNM transmembrane" evidence="14">
    <location>
        <begin position="1"/>
        <end position="190"/>
    </location>
</feature>
<dbReference type="InterPro" id="IPR000644">
    <property type="entry name" value="CBS_dom"/>
</dbReference>
<keyword evidence="4 10" id="KW-0812">Transmembrane</keyword>
<sequence>MVAALALPILLLLMASATISAAETAMTAASRGRMHQLEREGDRAARRVNKLISDQENMIGAILLSNNAINIFASALTTSVLSSIFAPGSYMGPLIATAVMTVLIVVFAEILPKTLAITRPDAAARFLSIPTYWLVKAVGPLARAAQWVVRQTLRPFGINLSMETDVLAAHEEIRGAVEYHHSEGLVEERDRRMLGGVLDLSEMDVTQVMVHRKQIAMIDAALPARELVTEALEIAHTRVPLYRDDPENIVGVLHAKDLLQALARAEGRMDTIDVMAIAREPWFIPETTNLKDQLNAFLKRQTHFALVVDEYGALQGLITLEDILEEIVGEIEDEHDLAVAGVRPQPDGWVTVDGAVAIRDLNRAMDWDLPDEDAVTVAGLVIHEAQTIPKVGQTFIFHGHRFQVVRRERNQITGLRISPPIERGEAG</sequence>
<dbReference type="RefSeq" id="WP_377280534.1">
    <property type="nucleotide sequence ID" value="NZ_JBHRSI010000001.1"/>
</dbReference>
<evidence type="ECO:0000256" key="6">
    <source>
        <dbReference type="ARBA" id="ARBA00022989"/>
    </source>
</evidence>
<dbReference type="SUPFAM" id="SSF54631">
    <property type="entry name" value="CBS-domain pair"/>
    <property type="match status" value="1"/>
</dbReference>
<dbReference type="InterPro" id="IPR016169">
    <property type="entry name" value="FAD-bd_PCMH_sub2"/>
</dbReference>
<dbReference type="PROSITE" id="PS51371">
    <property type="entry name" value="CBS"/>
    <property type="match status" value="2"/>
</dbReference>
<evidence type="ECO:0000256" key="1">
    <source>
        <dbReference type="ARBA" id="ARBA00004651"/>
    </source>
</evidence>
<dbReference type="SMART" id="SM01091">
    <property type="entry name" value="CorC_HlyC"/>
    <property type="match status" value="1"/>
</dbReference>
<keyword evidence="5" id="KW-0677">Repeat</keyword>
<comment type="caution">
    <text evidence="15">The sequence shown here is derived from an EMBL/GenBank/DDBJ whole genome shotgun (WGS) entry which is preliminary data.</text>
</comment>
<evidence type="ECO:0000256" key="5">
    <source>
        <dbReference type="ARBA" id="ARBA00022737"/>
    </source>
</evidence>
<dbReference type="EMBL" id="JBHUEY010000001">
    <property type="protein sequence ID" value="MFD1782410.1"/>
    <property type="molecule type" value="Genomic_DNA"/>
</dbReference>
<name>A0ABW4MZQ8_9CAUL</name>
<evidence type="ECO:0000256" key="8">
    <source>
        <dbReference type="ARBA" id="ARBA00023136"/>
    </source>
</evidence>
<evidence type="ECO:0000256" key="7">
    <source>
        <dbReference type="ARBA" id="ARBA00023122"/>
    </source>
</evidence>
<proteinExistence type="inferred from homology"/>
<dbReference type="SUPFAM" id="SSF56176">
    <property type="entry name" value="FAD-binding/transporter-associated domain-like"/>
    <property type="match status" value="1"/>
</dbReference>
<dbReference type="InterPro" id="IPR046342">
    <property type="entry name" value="CBS_dom_sf"/>
</dbReference>
<evidence type="ECO:0000256" key="10">
    <source>
        <dbReference type="PROSITE-ProRule" id="PRU01193"/>
    </source>
</evidence>
<keyword evidence="8 10" id="KW-0472">Membrane</keyword>
<dbReference type="CDD" id="cd04590">
    <property type="entry name" value="CBS_pair_CorC_HlyC_assoc"/>
    <property type="match status" value="1"/>
</dbReference>
<dbReference type="Pfam" id="PF00571">
    <property type="entry name" value="CBS"/>
    <property type="match status" value="2"/>
</dbReference>
<dbReference type="PANTHER" id="PTHR22777">
    <property type="entry name" value="HEMOLYSIN-RELATED"/>
    <property type="match status" value="1"/>
</dbReference>
<accession>A0ABW4MZQ8</accession>